<evidence type="ECO:0000313" key="7">
    <source>
        <dbReference type="Proteomes" id="UP001152797"/>
    </source>
</evidence>
<dbReference type="AlphaFoldDB" id="A0A9P1D6I9"/>
<accession>A0A9P1D6I9</accession>
<dbReference type="InterPro" id="IPR006145">
    <property type="entry name" value="PsdUridine_synth_RsuA/RluA"/>
</dbReference>
<feature type="domain" description="Pseudouridine synthase RsuA/RluA-like" evidence="3">
    <location>
        <begin position="163"/>
        <end position="334"/>
    </location>
</feature>
<dbReference type="PANTHER" id="PTHR21600:SF40">
    <property type="entry name" value="PSEUDOURIDYLATE SYNTHASE RPUSD2"/>
    <property type="match status" value="1"/>
</dbReference>
<evidence type="ECO:0000313" key="4">
    <source>
        <dbReference type="EMBL" id="CAI4005198.1"/>
    </source>
</evidence>
<dbReference type="PANTHER" id="PTHR21600">
    <property type="entry name" value="MITOCHONDRIAL RNA PSEUDOURIDINE SYNTHASE"/>
    <property type="match status" value="1"/>
</dbReference>
<keyword evidence="1" id="KW-0694">RNA-binding</keyword>
<organism evidence="4">
    <name type="scientific">Cladocopium goreaui</name>
    <dbReference type="NCBI Taxonomy" id="2562237"/>
    <lineage>
        <taxon>Eukaryota</taxon>
        <taxon>Sar</taxon>
        <taxon>Alveolata</taxon>
        <taxon>Dinophyceae</taxon>
        <taxon>Suessiales</taxon>
        <taxon>Symbiodiniaceae</taxon>
        <taxon>Cladocopium</taxon>
    </lineage>
</organism>
<dbReference type="Gene3D" id="3.30.2350.10">
    <property type="entry name" value="Pseudouridine synthase"/>
    <property type="match status" value="1"/>
</dbReference>
<proteinExistence type="predicted"/>
<dbReference type="Pfam" id="PF00849">
    <property type="entry name" value="PseudoU_synth_2"/>
    <property type="match status" value="1"/>
</dbReference>
<feature type="region of interest" description="Disordered" evidence="2">
    <location>
        <begin position="1"/>
        <end position="59"/>
    </location>
</feature>
<dbReference type="GO" id="GO:0000455">
    <property type="term" value="P:enzyme-directed rRNA pseudouridine synthesis"/>
    <property type="evidence" value="ECO:0007669"/>
    <property type="project" value="TreeGrafter"/>
</dbReference>
<dbReference type="EMBL" id="CAMXCT010003576">
    <property type="protein sequence ID" value="CAI4005198.1"/>
    <property type="molecule type" value="Genomic_DNA"/>
</dbReference>
<dbReference type="InterPro" id="IPR020103">
    <property type="entry name" value="PsdUridine_synth_cat_dom_sf"/>
</dbReference>
<dbReference type="InterPro" id="IPR050188">
    <property type="entry name" value="RluA_PseudoU_synthase"/>
</dbReference>
<keyword evidence="7" id="KW-1185">Reference proteome</keyword>
<reference evidence="5" key="2">
    <citation type="submission" date="2024-04" db="EMBL/GenBank/DDBJ databases">
        <authorList>
            <person name="Chen Y."/>
            <person name="Shah S."/>
            <person name="Dougan E. K."/>
            <person name="Thang M."/>
            <person name="Chan C."/>
        </authorList>
    </citation>
    <scope>NUCLEOTIDE SEQUENCE [LARGE SCALE GENOMIC DNA]</scope>
</reference>
<evidence type="ECO:0000256" key="1">
    <source>
        <dbReference type="PROSITE-ProRule" id="PRU00182"/>
    </source>
</evidence>
<dbReference type="Proteomes" id="UP001152797">
    <property type="component" value="Unassembled WGS sequence"/>
</dbReference>
<gene>
    <name evidence="4" type="ORF">C1SCF055_LOCUS30944</name>
</gene>
<dbReference type="EMBL" id="CAMXCT020003576">
    <property type="protein sequence ID" value="CAL1158573.1"/>
    <property type="molecule type" value="Genomic_DNA"/>
</dbReference>
<protein>
    <submittedName>
        <fullName evidence="6">Bifunctional protein RIB2</fullName>
    </submittedName>
</protein>
<dbReference type="PROSITE" id="PS50889">
    <property type="entry name" value="S4"/>
    <property type="match status" value="1"/>
</dbReference>
<sequence length="421" mass="46042">MPKRQAESDAPDGGENGENVNAGATESPAQSGTEGKIATPASSQPTKRGRVSQAATAPEHVTYKIQGGLRHVEPYDFDFTTHVKQRWVGRTLLEVCACEFVAFPRDYYEASIAAGRVTVDGQPVKSEHVLRDGQLIVHRAVRCRENPVLDRGPIQVVEETQELLVVNKPSSLPIHPCGSYRFNSLIAILRNQETVEATATLHTTHRLDRLTSGLVLLAKTKEAARRVGAWFAANQIRKTYLARVKGCFKKLLDPDSGDLPGVTRLNGRLRVEGYIRCIDRKVGKYTFSAEAVGDDAKDAATEFEFVAMATENESVVRCFPATGRTHQIRVHLLHLGFPIANDSCYGGELRQDCTLPLIPHVRQEAHLDKGQSAEPEEAATMHPSGIFLHALTYALPDGSSFTSKAPTWALVSSVESLVSPS</sequence>
<dbReference type="OrthoDB" id="424794at2759"/>
<reference evidence="4" key="1">
    <citation type="submission" date="2022-10" db="EMBL/GenBank/DDBJ databases">
        <authorList>
            <person name="Chen Y."/>
            <person name="Dougan E. K."/>
            <person name="Chan C."/>
            <person name="Rhodes N."/>
            <person name="Thang M."/>
        </authorList>
    </citation>
    <scope>NUCLEOTIDE SEQUENCE</scope>
</reference>
<evidence type="ECO:0000313" key="5">
    <source>
        <dbReference type="EMBL" id="CAL1158573.1"/>
    </source>
</evidence>
<evidence type="ECO:0000256" key="2">
    <source>
        <dbReference type="SAM" id="MobiDB-lite"/>
    </source>
</evidence>
<dbReference type="EMBL" id="CAMXCT030003576">
    <property type="protein sequence ID" value="CAL4792510.1"/>
    <property type="molecule type" value="Genomic_DNA"/>
</dbReference>
<dbReference type="GO" id="GO:0009982">
    <property type="term" value="F:pseudouridine synthase activity"/>
    <property type="evidence" value="ECO:0007669"/>
    <property type="project" value="InterPro"/>
</dbReference>
<evidence type="ECO:0000313" key="6">
    <source>
        <dbReference type="EMBL" id="CAL4792510.1"/>
    </source>
</evidence>
<dbReference type="SUPFAM" id="SSF55120">
    <property type="entry name" value="Pseudouridine synthase"/>
    <property type="match status" value="1"/>
</dbReference>
<dbReference type="GO" id="GO:0003723">
    <property type="term" value="F:RNA binding"/>
    <property type="evidence" value="ECO:0007669"/>
    <property type="project" value="UniProtKB-KW"/>
</dbReference>
<name>A0A9P1D6I9_9DINO</name>
<evidence type="ECO:0000259" key="3">
    <source>
        <dbReference type="Pfam" id="PF00849"/>
    </source>
</evidence>
<comment type="caution">
    <text evidence="4">The sequence shown here is derived from an EMBL/GenBank/DDBJ whole genome shotgun (WGS) entry which is preliminary data.</text>
</comment>